<sequence length="208" mass="23472">MPTTNQTMPFGATIIPSTRPSNDDTLRPPQMLESPVLTPVASREDPRAEYAEKPIPPHSPFYQHPPASFERIHSQQNSKTNIGFYEKDLESGHVTPLTTADDENPFTSKISVDRNVECRMWPSRQTLTQQKQAEKQKRRQIRGWAGCAPLRQWWSSRFDRRQRLWVKIAIALFLVGVAVALGVGISKAVHGTYYSSGNGKQEVGDVDE</sequence>
<feature type="region of interest" description="Disordered" evidence="1">
    <location>
        <begin position="1"/>
        <end position="48"/>
    </location>
</feature>
<dbReference type="AlphaFoldDB" id="A0A4U0TZ23"/>
<dbReference type="Proteomes" id="UP000308549">
    <property type="component" value="Unassembled WGS sequence"/>
</dbReference>
<feature type="transmembrane region" description="Helical" evidence="2">
    <location>
        <begin position="164"/>
        <end position="185"/>
    </location>
</feature>
<evidence type="ECO:0000256" key="1">
    <source>
        <dbReference type="SAM" id="MobiDB-lite"/>
    </source>
</evidence>
<organism evidence="3 4">
    <name type="scientific">Salinomyces thailandicus</name>
    <dbReference type="NCBI Taxonomy" id="706561"/>
    <lineage>
        <taxon>Eukaryota</taxon>
        <taxon>Fungi</taxon>
        <taxon>Dikarya</taxon>
        <taxon>Ascomycota</taxon>
        <taxon>Pezizomycotina</taxon>
        <taxon>Dothideomycetes</taxon>
        <taxon>Dothideomycetidae</taxon>
        <taxon>Mycosphaerellales</taxon>
        <taxon>Teratosphaeriaceae</taxon>
        <taxon>Salinomyces</taxon>
    </lineage>
</organism>
<keyword evidence="2" id="KW-0472">Membrane</keyword>
<evidence type="ECO:0000313" key="3">
    <source>
        <dbReference type="EMBL" id="TKA27738.1"/>
    </source>
</evidence>
<proteinExistence type="predicted"/>
<keyword evidence="4" id="KW-1185">Reference proteome</keyword>
<protein>
    <submittedName>
        <fullName evidence="3">Uncharacterized protein</fullName>
    </submittedName>
</protein>
<keyword evidence="2" id="KW-1133">Transmembrane helix</keyword>
<comment type="caution">
    <text evidence="3">The sequence shown here is derived from an EMBL/GenBank/DDBJ whole genome shotgun (WGS) entry which is preliminary data.</text>
</comment>
<dbReference type="EMBL" id="NAJL01000021">
    <property type="protein sequence ID" value="TKA27738.1"/>
    <property type="molecule type" value="Genomic_DNA"/>
</dbReference>
<evidence type="ECO:0000256" key="2">
    <source>
        <dbReference type="SAM" id="Phobius"/>
    </source>
</evidence>
<gene>
    <name evidence="3" type="ORF">B0A50_04839</name>
</gene>
<dbReference type="OrthoDB" id="5387214at2759"/>
<keyword evidence="2" id="KW-0812">Transmembrane</keyword>
<evidence type="ECO:0000313" key="4">
    <source>
        <dbReference type="Proteomes" id="UP000308549"/>
    </source>
</evidence>
<reference evidence="3 4" key="1">
    <citation type="submission" date="2017-03" db="EMBL/GenBank/DDBJ databases">
        <title>Genomes of endolithic fungi from Antarctica.</title>
        <authorList>
            <person name="Coleine C."/>
            <person name="Masonjones S."/>
            <person name="Stajich J.E."/>
        </authorList>
    </citation>
    <scope>NUCLEOTIDE SEQUENCE [LARGE SCALE GENOMIC DNA]</scope>
    <source>
        <strain evidence="3 4">CCFEE 6315</strain>
    </source>
</reference>
<name>A0A4U0TZ23_9PEZI</name>
<accession>A0A4U0TZ23</accession>